<keyword evidence="2" id="KW-1185">Reference proteome</keyword>
<dbReference type="EMBL" id="PHHF01000017">
    <property type="protein sequence ID" value="PTD26472.1"/>
    <property type="molecule type" value="Genomic_DNA"/>
</dbReference>
<evidence type="ECO:0000313" key="1">
    <source>
        <dbReference type="EMBL" id="PTD26472.1"/>
    </source>
</evidence>
<dbReference type="RefSeq" id="WP_015459858.1">
    <property type="nucleotide sequence ID" value="NZ_PHHF01000017.1"/>
</dbReference>
<dbReference type="Proteomes" id="UP000241206">
    <property type="component" value="Unassembled WGS sequence"/>
</dbReference>
<reference evidence="1 2" key="1">
    <citation type="submission" date="2017-11" db="EMBL/GenBank/DDBJ databases">
        <title>Sphingomonas oleivorans sp. nov., isolated from oil-contaminated soil.</title>
        <authorList>
            <person name="Wang L."/>
            <person name="Chen L."/>
        </authorList>
    </citation>
    <scope>NUCLEOTIDE SEQUENCE [LARGE SCALE GENOMIC DNA]</scope>
    <source>
        <strain evidence="1 2">K101</strain>
    </source>
</reference>
<proteinExistence type="predicted"/>
<dbReference type="Gene3D" id="3.30.370.10">
    <property type="entry name" value="Barstar-like"/>
    <property type="match status" value="1"/>
</dbReference>
<dbReference type="InterPro" id="IPR035905">
    <property type="entry name" value="Barstar-like_sf"/>
</dbReference>
<name>A0A2T4I6Z7_9SPHN</name>
<dbReference type="AlphaFoldDB" id="A0A2T4I6Z7"/>
<comment type="caution">
    <text evidence="1">The sequence shown here is derived from an EMBL/GenBank/DDBJ whole genome shotgun (WGS) entry which is preliminary data.</text>
</comment>
<organism evidence="1 2">
    <name type="scientific">Edaphosphingomonas fennica</name>
    <dbReference type="NCBI Taxonomy" id="114404"/>
    <lineage>
        <taxon>Bacteria</taxon>
        <taxon>Pseudomonadati</taxon>
        <taxon>Pseudomonadota</taxon>
        <taxon>Alphaproteobacteria</taxon>
        <taxon>Sphingomonadales</taxon>
        <taxon>Rhizorhabdaceae</taxon>
        <taxon>Edaphosphingomonas</taxon>
    </lineage>
</organism>
<gene>
    <name evidence="1" type="ORF">CV103_03160</name>
</gene>
<protein>
    <submittedName>
        <fullName evidence="1">Uncharacterized protein</fullName>
    </submittedName>
</protein>
<evidence type="ECO:0000313" key="2">
    <source>
        <dbReference type="Proteomes" id="UP000241206"/>
    </source>
</evidence>
<sequence length="100" mass="11479">MQTIELDGSRWSERLDFWFALRAALGVLPEHGTGFDAFEDSVFYHPEMLSVRPPFTVVVHNAPPIARSDIEQMAEGWAFQRKWKRENYGDDVEALIVAVL</sequence>
<accession>A0A2T4I6Z7</accession>
<dbReference type="SUPFAM" id="SSF52038">
    <property type="entry name" value="Barstar-related"/>
    <property type="match status" value="1"/>
</dbReference>